<evidence type="ECO:0000313" key="2">
    <source>
        <dbReference type="WBParaSite" id="Gr19_v10_g16149.t1"/>
    </source>
</evidence>
<dbReference type="AlphaFoldDB" id="A0A914HC49"/>
<evidence type="ECO:0000313" key="1">
    <source>
        <dbReference type="Proteomes" id="UP000887572"/>
    </source>
</evidence>
<proteinExistence type="predicted"/>
<organism evidence="1 2">
    <name type="scientific">Globodera rostochiensis</name>
    <name type="common">Golden nematode worm</name>
    <name type="synonym">Heterodera rostochiensis</name>
    <dbReference type="NCBI Taxonomy" id="31243"/>
    <lineage>
        <taxon>Eukaryota</taxon>
        <taxon>Metazoa</taxon>
        <taxon>Ecdysozoa</taxon>
        <taxon>Nematoda</taxon>
        <taxon>Chromadorea</taxon>
        <taxon>Rhabditida</taxon>
        <taxon>Tylenchina</taxon>
        <taxon>Tylenchomorpha</taxon>
        <taxon>Tylenchoidea</taxon>
        <taxon>Heteroderidae</taxon>
        <taxon>Heteroderinae</taxon>
        <taxon>Globodera</taxon>
    </lineage>
</organism>
<sequence length="432" mass="49119">MPFSLSDVYQLRQQLSNCALPLSDADFGIFASRLQALMASLDDGDQQYQQHQTTDAQPFPIADTPLRRSLLATFWRFVQLDWIQNKFKHLGHPLSSQICTFIFVSMRNATFTNDRIWFGGVSRIRTFASADLAAAHSEQRQRRHSSPIAAADDRTPMRQNSVAYFALGLTLIGFQENIEEIVPLDNLRQFLTKLDEMFVGSSNIFMDALLENDERCLQTMTAIQRINSNIFCTNSLDVSTALAPDILALSLLRKIHFDPLVVIDWVSSEPELSFVFLKQFSHRLAQLQPHELLQLCAVYIKMPNSESAVADECRFELVRQPTNSSTTTTAQQQNDDDHNFMHFEIEELHGQQIVRKSVAVPTKTNHLIHQRRHCTDCLPECSADELCQKVTTFSAELGQKLQKLAKKHLHFPAKSICANLQMFLDNSHPPGR</sequence>
<dbReference type="Proteomes" id="UP000887572">
    <property type="component" value="Unplaced"/>
</dbReference>
<dbReference type="WBParaSite" id="Gr19_v10_g16149.t1">
    <property type="protein sequence ID" value="Gr19_v10_g16149.t1"/>
    <property type="gene ID" value="Gr19_v10_g16149"/>
</dbReference>
<name>A0A914HC49_GLORO</name>
<accession>A0A914HC49</accession>
<keyword evidence="1" id="KW-1185">Reference proteome</keyword>
<reference evidence="2" key="1">
    <citation type="submission" date="2022-11" db="UniProtKB">
        <authorList>
            <consortium name="WormBaseParasite"/>
        </authorList>
    </citation>
    <scope>IDENTIFICATION</scope>
</reference>
<protein>
    <submittedName>
        <fullName evidence="2">Uncharacterized protein</fullName>
    </submittedName>
</protein>